<dbReference type="HOGENOM" id="CLU_049344_8_0_9"/>
<name>A7VP77_9FIRM</name>
<dbReference type="PANTHER" id="PTHR44942">
    <property type="entry name" value="METHYLTRANSF_11 DOMAIN-CONTAINING PROTEIN"/>
    <property type="match status" value="1"/>
</dbReference>
<proteinExistence type="inferred from homology"/>
<comment type="caution">
    <text evidence="5">The sequence shown here is derived from an EMBL/GenBank/DDBJ whole genome shotgun (WGS) entry which is preliminary data.</text>
</comment>
<evidence type="ECO:0000256" key="2">
    <source>
        <dbReference type="ARBA" id="ARBA00022603"/>
    </source>
</evidence>
<keyword evidence="8" id="KW-1185">Reference proteome</keyword>
<keyword evidence="3 5" id="KW-0808">Transferase</keyword>
<dbReference type="InterPro" id="IPR029063">
    <property type="entry name" value="SAM-dependent_MTases_sf"/>
</dbReference>
<dbReference type="Pfam" id="PF08241">
    <property type="entry name" value="Methyltransf_11"/>
    <property type="match status" value="1"/>
</dbReference>
<organism evidence="5 7">
    <name type="scientific">[Clostridium] leptum DSM 753</name>
    <dbReference type="NCBI Taxonomy" id="428125"/>
    <lineage>
        <taxon>Bacteria</taxon>
        <taxon>Bacillati</taxon>
        <taxon>Bacillota</taxon>
        <taxon>Clostridia</taxon>
        <taxon>Eubacteriales</taxon>
        <taxon>Oscillospiraceae</taxon>
        <taxon>Oscillospiraceae incertae sedis</taxon>
    </lineage>
</organism>
<evidence type="ECO:0000313" key="5">
    <source>
        <dbReference type="EMBL" id="EDO62764.1"/>
    </source>
</evidence>
<evidence type="ECO:0000256" key="3">
    <source>
        <dbReference type="ARBA" id="ARBA00022679"/>
    </source>
</evidence>
<sequence length="267" mass="30284">MSIDHGRPFDFGRVSSDYAKYRDIYPQELYRRLRALEIGCQGQSVLDLGTGTGVLPRNLAPYGARFVGIDLSAEQIRQAELLSRSSGGNIRYLTGSAEEISFPDTVFDAVTACQCFFYFDHTRLAPKLFRILKPEGKLAIIYMAWLPFEDKIAGASEQLVLRYHPDWTGGGEVRHPIEVDSCYKRFFTCENECVFDVSVPFTRESWAGRIRACRGIGASLSPEQVQEFDSEHRQLLRDIAPEQFSILHYCAVTVLKKRSFVNFSSEP</sequence>
<dbReference type="GO" id="GO:0008757">
    <property type="term" value="F:S-adenosylmethionine-dependent methyltransferase activity"/>
    <property type="evidence" value="ECO:0007669"/>
    <property type="project" value="InterPro"/>
</dbReference>
<dbReference type="Proteomes" id="UP000220611">
    <property type="component" value="Unassembled WGS sequence"/>
</dbReference>
<reference evidence="5 7" key="1">
    <citation type="submission" date="2007-08" db="EMBL/GenBank/DDBJ databases">
        <title>Draft genome sequence of Clostridium leptum (DSM 753).</title>
        <authorList>
            <person name="Sudarsanam P."/>
            <person name="Ley R."/>
            <person name="Guruge J."/>
            <person name="Turnbaugh P.J."/>
            <person name="Mahowald M."/>
            <person name="Liep D."/>
            <person name="Gordon J."/>
        </authorList>
    </citation>
    <scope>NUCLEOTIDE SEQUENCE [LARGE SCALE GENOMIC DNA]</scope>
    <source>
        <strain evidence="5 7">DSM 753</strain>
    </source>
</reference>
<dbReference type="Gene3D" id="3.40.50.150">
    <property type="entry name" value="Vaccinia Virus protein VP39"/>
    <property type="match status" value="1"/>
</dbReference>
<accession>A7VP77</accession>
<comment type="similarity">
    <text evidence="1">Belongs to the methyltransferase superfamily.</text>
</comment>
<reference evidence="5 7" key="2">
    <citation type="submission" date="2007-08" db="EMBL/GenBank/DDBJ databases">
        <authorList>
            <person name="Fulton L."/>
            <person name="Clifton S."/>
            <person name="Fulton B."/>
            <person name="Xu J."/>
            <person name="Minx P."/>
            <person name="Pepin K.H."/>
            <person name="Johnson M."/>
            <person name="Thiruvilangam P."/>
            <person name="Bhonagiri V."/>
            <person name="Nash W.E."/>
            <person name="Wang C."/>
            <person name="Mardis E.R."/>
            <person name="Wilson R.K."/>
        </authorList>
    </citation>
    <scope>NUCLEOTIDE SEQUENCE [LARGE SCALE GENOMIC DNA]</scope>
    <source>
        <strain evidence="5 7">DSM 753</strain>
    </source>
</reference>
<feature type="domain" description="Methyltransferase type 11" evidence="4">
    <location>
        <begin position="46"/>
        <end position="140"/>
    </location>
</feature>
<protein>
    <submittedName>
        <fullName evidence="6">Class I SAM-dependent methyltransferase</fullName>
    </submittedName>
    <submittedName>
        <fullName evidence="5">Methyltransferase domain protein</fullName>
    </submittedName>
</protein>
<dbReference type="eggNOG" id="COG2227">
    <property type="taxonomic scope" value="Bacteria"/>
</dbReference>
<dbReference type="EMBL" id="NOXF01000006">
    <property type="protein sequence ID" value="PEQ24423.1"/>
    <property type="molecule type" value="Genomic_DNA"/>
</dbReference>
<dbReference type="EMBL" id="ABCB02000012">
    <property type="protein sequence ID" value="EDO62764.1"/>
    <property type="molecule type" value="Genomic_DNA"/>
</dbReference>
<dbReference type="SUPFAM" id="SSF53335">
    <property type="entry name" value="S-adenosyl-L-methionine-dependent methyltransferases"/>
    <property type="match status" value="1"/>
</dbReference>
<dbReference type="GO" id="GO:0032259">
    <property type="term" value="P:methylation"/>
    <property type="evidence" value="ECO:0007669"/>
    <property type="project" value="UniProtKB-KW"/>
</dbReference>
<evidence type="ECO:0000313" key="6">
    <source>
        <dbReference type="EMBL" id="PEQ24423.1"/>
    </source>
</evidence>
<evidence type="ECO:0000313" key="8">
    <source>
        <dbReference type="Proteomes" id="UP000220611"/>
    </source>
</evidence>
<reference evidence="6 8" key="3">
    <citation type="submission" date="2017-07" db="EMBL/GenBank/DDBJ databases">
        <title>Prevalence of linear plasmids in Cutibacterium (Propionibacterium) acnes isolates obtained from prostatic tissue.</title>
        <authorList>
            <person name="Davidsson S."/>
            <person name="Carlsson J."/>
            <person name="Molling P."/>
            <person name="Andren O."/>
            <person name="Andersson S.-O."/>
            <person name="Brzuszkiewicz E."/>
            <person name="Poehlein A."/>
            <person name="Al-Zeer M."/>
            <person name="Brinkmann V."/>
            <person name="Scavenius C."/>
            <person name="Nazipi S."/>
            <person name="Soderquist B."/>
            <person name="Bruggemann H."/>
        </authorList>
    </citation>
    <scope>NUCLEOTIDE SEQUENCE [LARGE SCALE GENOMIC DNA]</scope>
    <source>
        <strain evidence="6 8">DSM 753</strain>
    </source>
</reference>
<dbReference type="InterPro" id="IPR013216">
    <property type="entry name" value="Methyltransf_11"/>
</dbReference>
<evidence type="ECO:0000256" key="1">
    <source>
        <dbReference type="ARBA" id="ARBA00008361"/>
    </source>
</evidence>
<evidence type="ECO:0000259" key="4">
    <source>
        <dbReference type="Pfam" id="PF08241"/>
    </source>
</evidence>
<evidence type="ECO:0000313" key="7">
    <source>
        <dbReference type="Proteomes" id="UP000003490"/>
    </source>
</evidence>
<gene>
    <name evidence="6" type="ORF">CH238_09505</name>
    <name evidence="5" type="ORF">CLOLEP_00353</name>
</gene>
<dbReference type="Proteomes" id="UP000003490">
    <property type="component" value="Unassembled WGS sequence"/>
</dbReference>
<dbReference type="OrthoDB" id="7365827at2"/>
<dbReference type="PANTHER" id="PTHR44942:SF4">
    <property type="entry name" value="METHYLTRANSFERASE TYPE 11 DOMAIN-CONTAINING PROTEIN"/>
    <property type="match status" value="1"/>
</dbReference>
<dbReference type="CDD" id="cd02440">
    <property type="entry name" value="AdoMet_MTases"/>
    <property type="match status" value="1"/>
</dbReference>
<dbReference type="InterPro" id="IPR051052">
    <property type="entry name" value="Diverse_substrate_MTase"/>
</dbReference>
<keyword evidence="2 5" id="KW-0489">Methyltransferase</keyword>
<dbReference type="AlphaFoldDB" id="A7VP77"/>